<evidence type="ECO:0000259" key="1">
    <source>
        <dbReference type="PROSITE" id="PS50006"/>
    </source>
</evidence>
<evidence type="ECO:0000313" key="2">
    <source>
        <dbReference type="EMBL" id="CCI50159.1"/>
    </source>
</evidence>
<dbReference type="SUPFAM" id="SSF49879">
    <property type="entry name" value="SMAD/FHA domain"/>
    <property type="match status" value="2"/>
</dbReference>
<dbReference type="Proteomes" id="UP000053237">
    <property type="component" value="Unassembled WGS sequence"/>
</dbReference>
<dbReference type="Gene3D" id="2.60.200.20">
    <property type="match status" value="2"/>
</dbReference>
<dbReference type="InParanoid" id="A0A024GTN1"/>
<dbReference type="InterPro" id="IPR050923">
    <property type="entry name" value="Cell_Proc_Reg/RNA_Proc"/>
</dbReference>
<feature type="domain" description="FHA" evidence="1">
    <location>
        <begin position="144"/>
        <end position="187"/>
    </location>
</feature>
<dbReference type="InterPro" id="IPR008984">
    <property type="entry name" value="SMAD_FHA_dom_sf"/>
</dbReference>
<dbReference type="OrthoDB" id="5855668at2759"/>
<dbReference type="CDD" id="cd00060">
    <property type="entry name" value="FHA"/>
    <property type="match status" value="2"/>
</dbReference>
<dbReference type="SMART" id="SM00240">
    <property type="entry name" value="FHA"/>
    <property type="match status" value="2"/>
</dbReference>
<gene>
    <name evidence="2" type="ORF">BN9_117060</name>
</gene>
<proteinExistence type="predicted"/>
<comment type="caution">
    <text evidence="2">The sequence shown here is derived from an EMBL/GenBank/DDBJ whole genome shotgun (WGS) entry which is preliminary data.</text>
</comment>
<evidence type="ECO:0000313" key="3">
    <source>
        <dbReference type="Proteomes" id="UP000053237"/>
    </source>
</evidence>
<dbReference type="InterPro" id="IPR000253">
    <property type="entry name" value="FHA_dom"/>
</dbReference>
<dbReference type="Pfam" id="PF00498">
    <property type="entry name" value="FHA"/>
    <property type="match status" value="2"/>
</dbReference>
<dbReference type="PANTHER" id="PTHR23308">
    <property type="entry name" value="NUCLEAR INHIBITOR OF PROTEIN PHOSPHATASE-1"/>
    <property type="match status" value="1"/>
</dbReference>
<sequence length="240" mass="27410">MISKTSTKSLNFHALQSKYNQMEYQKKARLVINPREGARGGRHHSNQIILDDPFVSRSHFEIRYEPMEKEYYLRDLGSVTGTFIYIRPNVPKLLQVDDRVKVGDTEMKVIMIHEDVCTKKPLLRIEFVEGPMIGICQTIGPTPVTLGRKSSNALCIPEDASISGRHCVFSHLGDGFYITDMNSTNGTAFRLSAPGKKSKRHYLIHKDTFGIGANRFLAEYSYMLQARRQHRTTSLDNDRE</sequence>
<feature type="domain" description="FHA" evidence="1">
    <location>
        <begin position="38"/>
        <end position="84"/>
    </location>
</feature>
<keyword evidence="3" id="KW-1185">Reference proteome</keyword>
<organism evidence="2 3">
    <name type="scientific">Albugo candida</name>
    <dbReference type="NCBI Taxonomy" id="65357"/>
    <lineage>
        <taxon>Eukaryota</taxon>
        <taxon>Sar</taxon>
        <taxon>Stramenopiles</taxon>
        <taxon>Oomycota</taxon>
        <taxon>Peronosporomycetes</taxon>
        <taxon>Albuginales</taxon>
        <taxon>Albuginaceae</taxon>
        <taxon>Albugo</taxon>
    </lineage>
</organism>
<dbReference type="STRING" id="65357.A0A024GTN1"/>
<name>A0A024GTN1_9STRA</name>
<dbReference type="PROSITE" id="PS50006">
    <property type="entry name" value="FHA_DOMAIN"/>
    <property type="match status" value="2"/>
</dbReference>
<dbReference type="EMBL" id="CAIX01000406">
    <property type="protein sequence ID" value="CCI50159.1"/>
    <property type="molecule type" value="Genomic_DNA"/>
</dbReference>
<accession>A0A024GTN1</accession>
<protein>
    <recommendedName>
        <fullName evidence="1">FHA domain-containing protein</fullName>
    </recommendedName>
</protein>
<reference evidence="2 3" key="1">
    <citation type="submission" date="2012-05" db="EMBL/GenBank/DDBJ databases">
        <title>Recombination and specialization in a pathogen metapopulation.</title>
        <authorList>
            <person name="Gardiner A."/>
            <person name="Kemen E."/>
            <person name="Schultz-Larsen T."/>
            <person name="MacLean D."/>
            <person name="Van Oosterhout C."/>
            <person name="Jones J.D.G."/>
        </authorList>
    </citation>
    <scope>NUCLEOTIDE SEQUENCE [LARGE SCALE GENOMIC DNA]</scope>
    <source>
        <strain evidence="2 3">Ac Nc2</strain>
    </source>
</reference>
<dbReference type="AlphaFoldDB" id="A0A024GTN1"/>